<keyword evidence="1" id="KW-0238">DNA-binding</keyword>
<dbReference type="EMBL" id="SSSM01000006">
    <property type="protein sequence ID" value="THG28739.1"/>
    <property type="molecule type" value="Genomic_DNA"/>
</dbReference>
<name>A0A4S4FEY4_9MICO</name>
<proteinExistence type="predicted"/>
<dbReference type="PANTHER" id="PTHR38479:SF2">
    <property type="entry name" value="WINGED HELIX DNA-BINDING DOMAIN-CONTAINING PROTEIN"/>
    <property type="match status" value="1"/>
</dbReference>
<dbReference type="AlphaFoldDB" id="A0A4S4FEY4"/>
<evidence type="ECO:0000313" key="1">
    <source>
        <dbReference type="EMBL" id="THG28739.1"/>
    </source>
</evidence>
<keyword evidence="2" id="KW-1185">Reference proteome</keyword>
<sequence length="380" mass="41619">MHPARVADVGVLRDNQTMPLELTAADVARMRAVNQLLPAGPARTIAATASWMLAVQAQDYTASKWVIGSRTHGSVRDRDIEVALERREIVRSWPLRGTLHITAAADLGWMLELAAARPLRSAKTRQESLGLPLPTLERSAELTHEILADGRILARDAFLTELADQGIDGSGQRGAHLIGYLAQTFVICLGPRVGKQHGIVLAESWLPPTPRLSREEALHRLALGYVRGHGPVDAADLAWWAMLLKSEATAAMASIQEELEEFDYDGRTVAVLKDSPALVPEMITEGRRSMTALGAFDELILGYRDRQPNLSDEHFELVVPGKNGMFLRTLQHGGRIRGTWRTDPKSASGAAVVPFDTLTADERTGFERALAEHARFVSAQ</sequence>
<comment type="caution">
    <text evidence="1">The sequence shown here is derived from an EMBL/GenBank/DDBJ whole genome shotgun (WGS) entry which is preliminary data.</text>
</comment>
<reference evidence="1 2" key="1">
    <citation type="submission" date="2019-04" db="EMBL/GenBank/DDBJ databases">
        <authorList>
            <person name="Jiang L."/>
        </authorList>
    </citation>
    <scope>NUCLEOTIDE SEQUENCE [LARGE SCALE GENOMIC DNA]</scope>
    <source>
        <strain evidence="1 2">YIM 131853</strain>
    </source>
</reference>
<dbReference type="PANTHER" id="PTHR38479">
    <property type="entry name" value="LMO0824 PROTEIN"/>
    <property type="match status" value="1"/>
</dbReference>
<accession>A0A4S4FEY4</accession>
<gene>
    <name evidence="1" type="ORF">E6C64_18340</name>
</gene>
<organism evidence="1 2">
    <name type="scientific">Naasia lichenicola</name>
    <dbReference type="NCBI Taxonomy" id="2565933"/>
    <lineage>
        <taxon>Bacteria</taxon>
        <taxon>Bacillati</taxon>
        <taxon>Actinomycetota</taxon>
        <taxon>Actinomycetes</taxon>
        <taxon>Micrococcales</taxon>
        <taxon>Microbacteriaceae</taxon>
        <taxon>Naasia</taxon>
    </lineage>
</organism>
<dbReference type="GO" id="GO:0003677">
    <property type="term" value="F:DNA binding"/>
    <property type="evidence" value="ECO:0007669"/>
    <property type="project" value="UniProtKB-KW"/>
</dbReference>
<protein>
    <submittedName>
        <fullName evidence="1">Winged helix DNA-binding domain-containing protein</fullName>
    </submittedName>
</protein>
<dbReference type="Pfam" id="PF06224">
    <property type="entry name" value="AlkZ-like"/>
    <property type="match status" value="1"/>
</dbReference>
<evidence type="ECO:0000313" key="2">
    <source>
        <dbReference type="Proteomes" id="UP000309133"/>
    </source>
</evidence>
<dbReference type="Proteomes" id="UP000309133">
    <property type="component" value="Unassembled WGS sequence"/>
</dbReference>
<dbReference type="InterPro" id="IPR009351">
    <property type="entry name" value="AlkZ-like"/>
</dbReference>